<organism evidence="1 2">
    <name type="scientific">Roseibium aggregatum</name>
    <dbReference type="NCBI Taxonomy" id="187304"/>
    <lineage>
        <taxon>Bacteria</taxon>
        <taxon>Pseudomonadati</taxon>
        <taxon>Pseudomonadota</taxon>
        <taxon>Alphaproteobacteria</taxon>
        <taxon>Hyphomicrobiales</taxon>
        <taxon>Stappiaceae</taxon>
        <taxon>Roseibium</taxon>
    </lineage>
</organism>
<name>A0A939EFA9_9HYPH</name>
<reference evidence="1" key="1">
    <citation type="submission" date="2020-12" db="EMBL/GenBank/DDBJ databases">
        <title>Oil enriched cultivation method for isolating marine PHA-producing bacteria.</title>
        <authorList>
            <person name="Zheng W."/>
            <person name="Yu S."/>
            <person name="Huang Y."/>
        </authorList>
    </citation>
    <scope>NUCLEOTIDE SEQUENCE</scope>
    <source>
        <strain evidence="1">SY-2-12</strain>
    </source>
</reference>
<protein>
    <submittedName>
        <fullName evidence="1">IS6 family transposase</fullName>
    </submittedName>
</protein>
<gene>
    <name evidence="1" type="ORF">JF539_17650</name>
</gene>
<evidence type="ECO:0000313" key="2">
    <source>
        <dbReference type="Proteomes" id="UP000664096"/>
    </source>
</evidence>
<dbReference type="PANTHER" id="PTHR35528">
    <property type="entry name" value="BLL1675 PROTEIN"/>
    <property type="match status" value="1"/>
</dbReference>
<dbReference type="EMBL" id="JAEKJZ010000003">
    <property type="protein sequence ID" value="MBN9672182.1"/>
    <property type="molecule type" value="Genomic_DNA"/>
</dbReference>
<dbReference type="InterPro" id="IPR052183">
    <property type="entry name" value="IS_Transposase"/>
</dbReference>
<dbReference type="PANTHER" id="PTHR35528:SF3">
    <property type="entry name" value="BLL1675 PROTEIN"/>
    <property type="match status" value="1"/>
</dbReference>
<sequence>MLAVFFYVRYSVSNRDVEEVMEERGIQIDYTTLRRWIVKYAALIADEALRIKKTTNRSWCMANL</sequence>
<dbReference type="RefSeq" id="WP_207142008.1">
    <property type="nucleotide sequence ID" value="NZ_JAEKJZ010000003.1"/>
</dbReference>
<dbReference type="Proteomes" id="UP000664096">
    <property type="component" value="Unassembled WGS sequence"/>
</dbReference>
<proteinExistence type="predicted"/>
<dbReference type="AlphaFoldDB" id="A0A939EFA9"/>
<comment type="caution">
    <text evidence="1">The sequence shown here is derived from an EMBL/GenBank/DDBJ whole genome shotgun (WGS) entry which is preliminary data.</text>
</comment>
<evidence type="ECO:0000313" key="1">
    <source>
        <dbReference type="EMBL" id="MBN9672182.1"/>
    </source>
</evidence>
<accession>A0A939EFA9</accession>